<gene>
    <name evidence="1" type="ORF">C4K04_1280</name>
</gene>
<dbReference type="EMBL" id="CP027753">
    <property type="protein sequence ID" value="AZE46972.1"/>
    <property type="molecule type" value="Genomic_DNA"/>
</dbReference>
<dbReference type="AlphaFoldDB" id="A0A3G7TKS9"/>
<organism evidence="1 2">
    <name type="scientific">Pseudomonas chlororaphis</name>
    <dbReference type="NCBI Taxonomy" id="587753"/>
    <lineage>
        <taxon>Bacteria</taxon>
        <taxon>Pseudomonadati</taxon>
        <taxon>Pseudomonadota</taxon>
        <taxon>Gammaproteobacteria</taxon>
        <taxon>Pseudomonadales</taxon>
        <taxon>Pseudomonadaceae</taxon>
        <taxon>Pseudomonas</taxon>
    </lineage>
</organism>
<name>A0A3G7TKS9_9PSED</name>
<reference evidence="1 2" key="1">
    <citation type="submission" date="2018-03" db="EMBL/GenBank/DDBJ databases">
        <title>Diversity of phytobeneficial traits revealed by whole-genome analysis of worldwide-isolated phenazine-producing Pseudomonas spp.</title>
        <authorList>
            <person name="Biessy A."/>
            <person name="Novinscak A."/>
            <person name="Blom J."/>
            <person name="Leger G."/>
            <person name="Thomashow L.S."/>
            <person name="Cazorla F.M."/>
            <person name="Josic D."/>
            <person name="Filion M."/>
        </authorList>
    </citation>
    <scope>NUCLEOTIDE SEQUENCE [LARGE SCALE GENOMIC DNA]</scope>
    <source>
        <strain evidence="1 2">B25</strain>
    </source>
</reference>
<dbReference type="Proteomes" id="UP000268048">
    <property type="component" value="Chromosome"/>
</dbReference>
<evidence type="ECO:0000313" key="2">
    <source>
        <dbReference type="Proteomes" id="UP000268048"/>
    </source>
</evidence>
<evidence type="ECO:0000313" key="1">
    <source>
        <dbReference type="EMBL" id="AZE46972.1"/>
    </source>
</evidence>
<protein>
    <submittedName>
        <fullName evidence="1">Uncharacterized protein</fullName>
    </submittedName>
</protein>
<accession>A0A3G7TKS9</accession>
<proteinExistence type="predicted"/>
<sequence length="46" mass="5203">MDVDGALHTTLESASFSRRPVRELYFRQCAEQPDTWESSSAKEAAQ</sequence>